<dbReference type="SUPFAM" id="SSF102405">
    <property type="entry name" value="MCP/YpsA-like"/>
    <property type="match status" value="1"/>
</dbReference>
<evidence type="ECO:0000313" key="4">
    <source>
        <dbReference type="Proteomes" id="UP001595858"/>
    </source>
</evidence>
<gene>
    <name evidence="3" type="ORF">ACFPCZ_19615</name>
</gene>
<organism evidence="3 4">
    <name type="scientific">Streptomonospora arabica</name>
    <dbReference type="NCBI Taxonomy" id="412417"/>
    <lineage>
        <taxon>Bacteria</taxon>
        <taxon>Bacillati</taxon>
        <taxon>Actinomycetota</taxon>
        <taxon>Actinomycetes</taxon>
        <taxon>Streptosporangiales</taxon>
        <taxon>Nocardiopsidaceae</taxon>
        <taxon>Streptomonospora</taxon>
    </lineage>
</organism>
<protein>
    <submittedName>
        <fullName evidence="3">DNA-processing protein DprA</fullName>
    </submittedName>
</protein>
<evidence type="ECO:0000259" key="2">
    <source>
        <dbReference type="Pfam" id="PF02481"/>
    </source>
</evidence>
<sequence>MLPIDERTAMLALVLRSGAERSAIREAVMDAGSARTVLQRQAAGEDTLFPQTIDELSEVEHARAIVTEGGLRGSRLFCFLDEEYPEQLREIHEMPLLVWTRGRSAHDRRAIAVVGSRSASHRGISAASEIAANLAKEHVTVVSGLASGIDTAAHTAALEAGGRTVAVLGTGINRTYPPQNHELQETIADRGMVLSQFLPDSAPTRQSFPMRNAVMSGYAAATVVVEAGEHSGARIQARMALEHGRPLILLGRLVETTGWASGFAGRPGVYVVTHMDELLNVVNERISEAETSADQLARAAEVDW</sequence>
<dbReference type="EMBL" id="JBHSIY010000021">
    <property type="protein sequence ID" value="MFC4868850.1"/>
    <property type="molecule type" value="Genomic_DNA"/>
</dbReference>
<keyword evidence="4" id="KW-1185">Reference proteome</keyword>
<comment type="similarity">
    <text evidence="1">Belongs to the DprA/Smf family.</text>
</comment>
<dbReference type="InterPro" id="IPR057666">
    <property type="entry name" value="DrpA_SLOG"/>
</dbReference>
<dbReference type="Pfam" id="PF02481">
    <property type="entry name" value="DNA_processg_A"/>
    <property type="match status" value="1"/>
</dbReference>
<evidence type="ECO:0000256" key="1">
    <source>
        <dbReference type="ARBA" id="ARBA00006525"/>
    </source>
</evidence>
<dbReference type="RefSeq" id="WP_344147461.1">
    <property type="nucleotide sequence ID" value="NZ_BAAAQI010000021.1"/>
</dbReference>
<feature type="domain" description="Smf/DprA SLOG" evidence="2">
    <location>
        <begin position="76"/>
        <end position="255"/>
    </location>
</feature>
<dbReference type="Proteomes" id="UP001595858">
    <property type="component" value="Unassembled WGS sequence"/>
</dbReference>
<name>A0ABV9SR92_9ACTN</name>
<dbReference type="InterPro" id="IPR003488">
    <property type="entry name" value="DprA"/>
</dbReference>
<dbReference type="Gene3D" id="3.40.50.450">
    <property type="match status" value="1"/>
</dbReference>
<reference evidence="4" key="1">
    <citation type="journal article" date="2019" name="Int. J. Syst. Evol. Microbiol.">
        <title>The Global Catalogue of Microorganisms (GCM) 10K type strain sequencing project: providing services to taxonomists for standard genome sequencing and annotation.</title>
        <authorList>
            <consortium name="The Broad Institute Genomics Platform"/>
            <consortium name="The Broad Institute Genome Sequencing Center for Infectious Disease"/>
            <person name="Wu L."/>
            <person name="Ma J."/>
        </authorList>
    </citation>
    <scope>NUCLEOTIDE SEQUENCE [LARGE SCALE GENOMIC DNA]</scope>
    <source>
        <strain evidence="4">CGMCC 4.7304</strain>
    </source>
</reference>
<dbReference type="PANTHER" id="PTHR43022:SF1">
    <property type="entry name" value="PROTEIN SMF"/>
    <property type="match status" value="1"/>
</dbReference>
<dbReference type="PANTHER" id="PTHR43022">
    <property type="entry name" value="PROTEIN SMF"/>
    <property type="match status" value="1"/>
</dbReference>
<proteinExistence type="inferred from homology"/>
<evidence type="ECO:0000313" key="3">
    <source>
        <dbReference type="EMBL" id="MFC4868850.1"/>
    </source>
</evidence>
<accession>A0ABV9SR92</accession>
<comment type="caution">
    <text evidence="3">The sequence shown here is derived from an EMBL/GenBank/DDBJ whole genome shotgun (WGS) entry which is preliminary data.</text>
</comment>